<accession>A0A1H2ZR74</accession>
<evidence type="ECO:0000313" key="1">
    <source>
        <dbReference type="EMBL" id="SDX20062.1"/>
    </source>
</evidence>
<dbReference type="AlphaFoldDB" id="A0A1H2ZR74"/>
<dbReference type="EMBL" id="FNNE01000007">
    <property type="protein sequence ID" value="SDX20062.1"/>
    <property type="molecule type" value="Genomic_DNA"/>
</dbReference>
<name>A0A1H2ZR74_9GAMM</name>
<keyword evidence="2" id="KW-1185">Reference proteome</keyword>
<protein>
    <submittedName>
        <fullName evidence="1">Uncharacterized protein</fullName>
    </submittedName>
</protein>
<dbReference type="STRING" id="488533.SAMN04487960_10741"/>
<sequence length="51" mass="5603">MNTPSDDAADERLRATELPGVNIEMVGHSGQNTVKRILFGSATWKLCVYPL</sequence>
<organism evidence="1 2">
    <name type="scientific">Marinobacter mobilis</name>
    <dbReference type="NCBI Taxonomy" id="488533"/>
    <lineage>
        <taxon>Bacteria</taxon>
        <taxon>Pseudomonadati</taxon>
        <taxon>Pseudomonadota</taxon>
        <taxon>Gammaproteobacteria</taxon>
        <taxon>Pseudomonadales</taxon>
        <taxon>Marinobacteraceae</taxon>
        <taxon>Marinobacter</taxon>
    </lineage>
</organism>
<dbReference type="RefSeq" id="WP_175528345.1">
    <property type="nucleotide sequence ID" value="NZ_FNNE01000007.1"/>
</dbReference>
<dbReference type="Proteomes" id="UP000199675">
    <property type="component" value="Unassembled WGS sequence"/>
</dbReference>
<proteinExistence type="predicted"/>
<evidence type="ECO:0000313" key="2">
    <source>
        <dbReference type="Proteomes" id="UP000199675"/>
    </source>
</evidence>
<gene>
    <name evidence="1" type="ORF">SAMN04487960_10741</name>
</gene>
<reference evidence="1 2" key="1">
    <citation type="submission" date="2016-10" db="EMBL/GenBank/DDBJ databases">
        <authorList>
            <person name="de Groot N.N."/>
        </authorList>
    </citation>
    <scope>NUCLEOTIDE SEQUENCE [LARGE SCALE GENOMIC DNA]</scope>
    <source>
        <strain evidence="1 2">CGMCC 1.7059</strain>
    </source>
</reference>